<dbReference type="EMBL" id="JASEJX010000037">
    <property type="protein sequence ID" value="KAK4509921.1"/>
    <property type="molecule type" value="Genomic_DNA"/>
</dbReference>
<name>A0AAN7D8L3_9FUNG</name>
<reference evidence="2 3" key="1">
    <citation type="submission" date="2022-11" db="EMBL/GenBank/DDBJ databases">
        <title>Mucor velutinosus strain NIH1002 WGS.</title>
        <authorList>
            <person name="Subramanian P."/>
            <person name="Mullikin J.C."/>
            <person name="Segre J.A."/>
            <person name="Zelazny A.M."/>
        </authorList>
    </citation>
    <scope>NUCLEOTIDE SEQUENCE [LARGE SCALE GENOMIC DNA]</scope>
    <source>
        <strain evidence="2 3">NIH1002</strain>
    </source>
</reference>
<dbReference type="GeneID" id="89947474"/>
<sequence>MLLLYVITLIVNGGMPLVLSKLKNGPYTKLRIASFAPWCKLQSEGPGNSSVVFLEKDFSKATAAIKRIKRNKESSATYSHPDGPAASVTAMGSHLASVYDGSLLATATRPAAPPTFDSVLPFCVPVDLSLFDVDYSCISHSAAPNT</sequence>
<dbReference type="Proteomes" id="UP001304243">
    <property type="component" value="Unassembled WGS sequence"/>
</dbReference>
<feature type="signal peptide" evidence="1">
    <location>
        <begin position="1"/>
        <end position="20"/>
    </location>
</feature>
<feature type="chain" id="PRO_5042963190" evidence="1">
    <location>
        <begin position="21"/>
        <end position="146"/>
    </location>
</feature>
<keyword evidence="1" id="KW-0732">Signal</keyword>
<proteinExistence type="predicted"/>
<protein>
    <submittedName>
        <fullName evidence="2">DNA-binding transcription factor</fullName>
    </submittedName>
</protein>
<dbReference type="AlphaFoldDB" id="A0AAN7D8L3"/>
<organism evidence="2 3">
    <name type="scientific">Mucor velutinosus</name>
    <dbReference type="NCBI Taxonomy" id="708070"/>
    <lineage>
        <taxon>Eukaryota</taxon>
        <taxon>Fungi</taxon>
        <taxon>Fungi incertae sedis</taxon>
        <taxon>Mucoromycota</taxon>
        <taxon>Mucoromycotina</taxon>
        <taxon>Mucoromycetes</taxon>
        <taxon>Mucorales</taxon>
        <taxon>Mucorineae</taxon>
        <taxon>Mucoraceae</taxon>
        <taxon>Mucor</taxon>
    </lineage>
</organism>
<keyword evidence="2" id="KW-0238">DNA-binding</keyword>
<accession>A0AAN7D8L3</accession>
<evidence type="ECO:0000313" key="2">
    <source>
        <dbReference type="EMBL" id="KAK4509921.1"/>
    </source>
</evidence>
<gene>
    <name evidence="2" type="primary">CRZ1_1</name>
    <name evidence="2" type="ORF">ATC70_003772</name>
</gene>
<evidence type="ECO:0000313" key="3">
    <source>
        <dbReference type="Proteomes" id="UP001304243"/>
    </source>
</evidence>
<dbReference type="RefSeq" id="XP_064676587.1">
    <property type="nucleotide sequence ID" value="XM_064823127.1"/>
</dbReference>
<dbReference type="GO" id="GO:0003677">
    <property type="term" value="F:DNA binding"/>
    <property type="evidence" value="ECO:0007669"/>
    <property type="project" value="UniProtKB-KW"/>
</dbReference>
<comment type="caution">
    <text evidence="2">The sequence shown here is derived from an EMBL/GenBank/DDBJ whole genome shotgun (WGS) entry which is preliminary data.</text>
</comment>
<evidence type="ECO:0000256" key="1">
    <source>
        <dbReference type="SAM" id="SignalP"/>
    </source>
</evidence>
<keyword evidence="3" id="KW-1185">Reference proteome</keyword>